<dbReference type="Pfam" id="PF25110">
    <property type="entry name" value="TPR_ESP1"/>
    <property type="match status" value="1"/>
</dbReference>
<protein>
    <recommendedName>
        <fullName evidence="1">Separase-like TPR repeats region domain-containing protein</fullName>
    </recommendedName>
</protein>
<evidence type="ECO:0000313" key="3">
    <source>
        <dbReference type="Proteomes" id="UP001168877"/>
    </source>
</evidence>
<reference evidence="2" key="1">
    <citation type="journal article" date="2022" name="Plant J.">
        <title>Strategies of tolerance reflected in two North American maple genomes.</title>
        <authorList>
            <person name="McEvoy S.L."/>
            <person name="Sezen U.U."/>
            <person name="Trouern-Trend A."/>
            <person name="McMahon S.M."/>
            <person name="Schaberg P.G."/>
            <person name="Yang J."/>
            <person name="Wegrzyn J.L."/>
            <person name="Swenson N.G."/>
        </authorList>
    </citation>
    <scope>NUCLEOTIDE SEQUENCE</scope>
    <source>
        <strain evidence="2">NS2018</strain>
    </source>
</reference>
<accession>A0AA39VFW7</accession>
<evidence type="ECO:0000313" key="2">
    <source>
        <dbReference type="EMBL" id="KAK0578516.1"/>
    </source>
</evidence>
<organism evidence="2 3">
    <name type="scientific">Acer saccharum</name>
    <name type="common">Sugar maple</name>
    <dbReference type="NCBI Taxonomy" id="4024"/>
    <lineage>
        <taxon>Eukaryota</taxon>
        <taxon>Viridiplantae</taxon>
        <taxon>Streptophyta</taxon>
        <taxon>Embryophyta</taxon>
        <taxon>Tracheophyta</taxon>
        <taxon>Spermatophyta</taxon>
        <taxon>Magnoliopsida</taxon>
        <taxon>eudicotyledons</taxon>
        <taxon>Gunneridae</taxon>
        <taxon>Pentapetalae</taxon>
        <taxon>rosids</taxon>
        <taxon>malvids</taxon>
        <taxon>Sapindales</taxon>
        <taxon>Sapindaceae</taxon>
        <taxon>Hippocastanoideae</taxon>
        <taxon>Acereae</taxon>
        <taxon>Acer</taxon>
    </lineage>
</organism>
<proteinExistence type="predicted"/>
<feature type="domain" description="Separase-like TPR repeats region" evidence="1">
    <location>
        <begin position="55"/>
        <end position="183"/>
    </location>
</feature>
<dbReference type="Proteomes" id="UP001168877">
    <property type="component" value="Unassembled WGS sequence"/>
</dbReference>
<name>A0AA39VFW7_ACESA</name>
<dbReference type="EMBL" id="JAUESC010000385">
    <property type="protein sequence ID" value="KAK0578516.1"/>
    <property type="molecule type" value="Genomic_DNA"/>
</dbReference>
<reference evidence="2" key="2">
    <citation type="submission" date="2023-06" db="EMBL/GenBank/DDBJ databases">
        <authorList>
            <person name="Swenson N.G."/>
            <person name="Wegrzyn J.L."/>
            <person name="Mcevoy S.L."/>
        </authorList>
    </citation>
    <scope>NUCLEOTIDE SEQUENCE</scope>
    <source>
        <strain evidence="2">NS2018</strain>
        <tissue evidence="2">Leaf</tissue>
    </source>
</reference>
<dbReference type="AlphaFoldDB" id="A0AA39VFW7"/>
<sequence>MFGLQDKCGESISEKRMREKATYGEDAAVEISLAPRSSTNLLGWDEIDVLRCVGRRLSSQPLTNDATGEQNKLTKDLFDLYRLCLGYLDLLSPYLSGKPYMFLESKVKLVSLLASFKIYNEAESEGFKVSDKLRLSDFDGKYFDPVFARVFPEVVKQMVKFAMLWHRKEDEVYWRVLDLIKEAIKSIDLIVKLYAIGLYIRNYDVQHRGDDLTSSKGAEDEIVRMLLDDCGRLHNLAGLLASLSTFFNVCCKEKRVSSTVEIRGSYLDALQFLSKQLAKLVKMGTKKIIAEAEATSCLSQLSTIQDAFDQYYDVFVSLPRQVNLKIFYVIIVES</sequence>
<evidence type="ECO:0000259" key="1">
    <source>
        <dbReference type="Pfam" id="PF25110"/>
    </source>
</evidence>
<comment type="caution">
    <text evidence="2">The sequence shown here is derived from an EMBL/GenBank/DDBJ whole genome shotgun (WGS) entry which is preliminary data.</text>
</comment>
<gene>
    <name evidence="2" type="ORF">LWI29_011598</name>
</gene>
<keyword evidence="3" id="KW-1185">Reference proteome</keyword>
<dbReference type="InterPro" id="IPR056933">
    <property type="entry name" value="TPR_ESP1"/>
</dbReference>